<proteinExistence type="predicted"/>
<feature type="transmembrane region" description="Helical" evidence="1">
    <location>
        <begin position="81"/>
        <end position="100"/>
    </location>
</feature>
<name>A0ABX1VID1_9PLAN</name>
<evidence type="ECO:0000313" key="2">
    <source>
        <dbReference type="EMBL" id="NNJ27201.1"/>
    </source>
</evidence>
<comment type="caution">
    <text evidence="2">The sequence shown here is derived from an EMBL/GenBank/DDBJ whole genome shotgun (WGS) entry which is preliminary data.</text>
</comment>
<keyword evidence="1" id="KW-0812">Transmembrane</keyword>
<accession>A0ABX1VID1</accession>
<evidence type="ECO:0000256" key="1">
    <source>
        <dbReference type="SAM" id="Phobius"/>
    </source>
</evidence>
<keyword evidence="1" id="KW-1133">Transmembrane helix</keyword>
<evidence type="ECO:0000313" key="3">
    <source>
        <dbReference type="Proteomes" id="UP000609651"/>
    </source>
</evidence>
<reference evidence="2 3" key="1">
    <citation type="journal article" date="2020" name="Syst. Appl. Microbiol.">
        <title>Alienimonas chondri sp. nov., a novel planctomycete isolated from the biofilm of the red alga Chondrus crispus.</title>
        <authorList>
            <person name="Vitorino I."/>
            <person name="Albuquerque L."/>
            <person name="Wiegand S."/>
            <person name="Kallscheuer N."/>
            <person name="da Costa M.S."/>
            <person name="Lobo-da-Cunha A."/>
            <person name="Jogler C."/>
            <person name="Lage O.M."/>
        </authorList>
    </citation>
    <scope>NUCLEOTIDE SEQUENCE [LARGE SCALE GENOMIC DNA]</scope>
    <source>
        <strain evidence="2 3">LzC2</strain>
    </source>
</reference>
<gene>
    <name evidence="2" type="ORF">LzC2_33020</name>
</gene>
<protein>
    <submittedName>
        <fullName evidence="2">Uncharacterized protein</fullName>
    </submittedName>
</protein>
<dbReference type="Proteomes" id="UP000609651">
    <property type="component" value="Unassembled WGS sequence"/>
</dbReference>
<feature type="transmembrane region" description="Helical" evidence="1">
    <location>
        <begin position="45"/>
        <end position="69"/>
    </location>
</feature>
<organism evidence="2 3">
    <name type="scientific">Alienimonas chondri</name>
    <dbReference type="NCBI Taxonomy" id="2681879"/>
    <lineage>
        <taxon>Bacteria</taxon>
        <taxon>Pseudomonadati</taxon>
        <taxon>Planctomycetota</taxon>
        <taxon>Planctomycetia</taxon>
        <taxon>Planctomycetales</taxon>
        <taxon>Planctomycetaceae</taxon>
        <taxon>Alienimonas</taxon>
    </lineage>
</organism>
<dbReference type="RefSeq" id="WP_171188999.1">
    <property type="nucleotide sequence ID" value="NZ_WTPX01000130.1"/>
</dbReference>
<keyword evidence="3" id="KW-1185">Reference proteome</keyword>
<dbReference type="EMBL" id="WTPX01000130">
    <property type="protein sequence ID" value="NNJ27201.1"/>
    <property type="molecule type" value="Genomic_DNA"/>
</dbReference>
<keyword evidence="1" id="KW-0472">Membrane</keyword>
<sequence length="125" mass="12821">MFFGGAELLFVGFMLLYGLNWIGLVLFTGAMGLRRRRWGTPGGGWMLVSAALYGAVGLGLVMLIPLGVIAGPGNAAWVESVALASVVVLIAVWVGSNAALAKALFTAWRAADEAVKSQGSPGVGA</sequence>
<feature type="transmembrane region" description="Helical" evidence="1">
    <location>
        <begin position="12"/>
        <end position="33"/>
    </location>
</feature>